<dbReference type="Gene3D" id="2.30.30.490">
    <property type="match status" value="1"/>
</dbReference>
<dbReference type="OrthoDB" id="5376140at2759"/>
<dbReference type="RefSeq" id="XP_005831198.1">
    <property type="nucleotide sequence ID" value="XM_005831141.1"/>
</dbReference>
<dbReference type="Proteomes" id="UP000011087">
    <property type="component" value="Unassembled WGS sequence"/>
</dbReference>
<dbReference type="AlphaFoldDB" id="L1J6P7"/>
<dbReference type="PaxDb" id="55529-EKX44218"/>
<reference evidence="2 4" key="1">
    <citation type="journal article" date="2012" name="Nature">
        <title>Algal genomes reveal evolutionary mosaicism and the fate of nucleomorphs.</title>
        <authorList>
            <consortium name="DOE Joint Genome Institute"/>
            <person name="Curtis B.A."/>
            <person name="Tanifuji G."/>
            <person name="Burki F."/>
            <person name="Gruber A."/>
            <person name="Irimia M."/>
            <person name="Maruyama S."/>
            <person name="Arias M.C."/>
            <person name="Ball S.G."/>
            <person name="Gile G.H."/>
            <person name="Hirakawa Y."/>
            <person name="Hopkins J.F."/>
            <person name="Kuo A."/>
            <person name="Rensing S.A."/>
            <person name="Schmutz J."/>
            <person name="Symeonidi A."/>
            <person name="Elias M."/>
            <person name="Eveleigh R.J."/>
            <person name="Herman E.K."/>
            <person name="Klute M.J."/>
            <person name="Nakayama T."/>
            <person name="Obornik M."/>
            <person name="Reyes-Prieto A."/>
            <person name="Armbrust E.V."/>
            <person name="Aves S.J."/>
            <person name="Beiko R.G."/>
            <person name="Coutinho P."/>
            <person name="Dacks J.B."/>
            <person name="Durnford D.G."/>
            <person name="Fast N.M."/>
            <person name="Green B.R."/>
            <person name="Grisdale C.J."/>
            <person name="Hempel F."/>
            <person name="Henrissat B."/>
            <person name="Hoppner M.P."/>
            <person name="Ishida K."/>
            <person name="Kim E."/>
            <person name="Koreny L."/>
            <person name="Kroth P.G."/>
            <person name="Liu Y."/>
            <person name="Malik S.B."/>
            <person name="Maier U.G."/>
            <person name="McRose D."/>
            <person name="Mock T."/>
            <person name="Neilson J.A."/>
            <person name="Onodera N.T."/>
            <person name="Poole A.M."/>
            <person name="Pritham E.J."/>
            <person name="Richards T.A."/>
            <person name="Rocap G."/>
            <person name="Roy S.W."/>
            <person name="Sarai C."/>
            <person name="Schaack S."/>
            <person name="Shirato S."/>
            <person name="Slamovits C.H."/>
            <person name="Spencer D.F."/>
            <person name="Suzuki S."/>
            <person name="Worden A.Z."/>
            <person name="Zauner S."/>
            <person name="Barry K."/>
            <person name="Bell C."/>
            <person name="Bharti A.K."/>
            <person name="Crow J.A."/>
            <person name="Grimwood J."/>
            <person name="Kramer R."/>
            <person name="Lindquist E."/>
            <person name="Lucas S."/>
            <person name="Salamov A."/>
            <person name="McFadden G.I."/>
            <person name="Lane C.E."/>
            <person name="Keeling P.J."/>
            <person name="Gray M.W."/>
            <person name="Grigoriev I.V."/>
            <person name="Archibald J.M."/>
        </authorList>
    </citation>
    <scope>NUCLEOTIDE SEQUENCE</scope>
    <source>
        <strain evidence="2 4">CCMP2712</strain>
    </source>
</reference>
<evidence type="ECO:0000313" key="3">
    <source>
        <dbReference type="EnsemblProtists" id="EKX44218"/>
    </source>
</evidence>
<gene>
    <name evidence="2" type="ORF">GUITHDRAFT_153093</name>
</gene>
<dbReference type="GO" id="GO:0044027">
    <property type="term" value="P:negative regulation of gene expression via chromosomal CpG island methylation"/>
    <property type="evidence" value="ECO:0007669"/>
    <property type="project" value="TreeGrafter"/>
</dbReference>
<sequence length="184" mass="21243">MWIGKPLEEVNGRKYYSSLRLPDGSSICIGEYVKVSAPKEQPPFLAQIVAFWLEVSSGFKLMRCRWFFRPYQALQASALQKPDSQHPREVFLSDEYDENYVTTIIDKTVIVHRDSLPQDFNLDSLKIGDHFFYRSKYDRQSRTFSPAATDSYRENFEGTREHAEAALNSCIQKLVSNAMTLQPS</sequence>
<dbReference type="InterPro" id="IPR050390">
    <property type="entry name" value="C5-Methyltransferase"/>
</dbReference>
<protein>
    <recommendedName>
        <fullName evidence="1">BAH domain-containing protein</fullName>
    </recommendedName>
</protein>
<organism evidence="2">
    <name type="scientific">Guillardia theta (strain CCMP2712)</name>
    <name type="common">Cryptophyte</name>
    <dbReference type="NCBI Taxonomy" id="905079"/>
    <lineage>
        <taxon>Eukaryota</taxon>
        <taxon>Cryptophyceae</taxon>
        <taxon>Pyrenomonadales</taxon>
        <taxon>Geminigeraceae</taxon>
        <taxon>Guillardia</taxon>
    </lineage>
</organism>
<dbReference type="GO" id="GO:0003682">
    <property type="term" value="F:chromatin binding"/>
    <property type="evidence" value="ECO:0007669"/>
    <property type="project" value="InterPro"/>
</dbReference>
<feature type="domain" description="BAH" evidence="1">
    <location>
        <begin position="25"/>
        <end position="148"/>
    </location>
</feature>
<evidence type="ECO:0000313" key="2">
    <source>
        <dbReference type="EMBL" id="EKX44218.1"/>
    </source>
</evidence>
<dbReference type="PROSITE" id="PS51038">
    <property type="entry name" value="BAH"/>
    <property type="match status" value="1"/>
</dbReference>
<name>L1J6P7_GUITC</name>
<dbReference type="PANTHER" id="PTHR10629:SF52">
    <property type="entry name" value="DNA (CYTOSINE-5)-METHYLTRANSFERASE 1"/>
    <property type="match status" value="1"/>
</dbReference>
<dbReference type="HOGENOM" id="CLU_1470874_0_0_1"/>
<dbReference type="EMBL" id="JH993006">
    <property type="protein sequence ID" value="EKX44218.1"/>
    <property type="molecule type" value="Genomic_DNA"/>
</dbReference>
<evidence type="ECO:0000259" key="1">
    <source>
        <dbReference type="PROSITE" id="PS51038"/>
    </source>
</evidence>
<dbReference type="GO" id="GO:0003677">
    <property type="term" value="F:DNA binding"/>
    <property type="evidence" value="ECO:0007669"/>
    <property type="project" value="TreeGrafter"/>
</dbReference>
<dbReference type="EnsemblProtists" id="EKX44218">
    <property type="protein sequence ID" value="EKX44218"/>
    <property type="gene ID" value="GUITHDRAFT_153093"/>
</dbReference>
<accession>L1J6P7</accession>
<dbReference type="GO" id="GO:0003886">
    <property type="term" value="F:DNA (cytosine-5-)-methyltransferase activity"/>
    <property type="evidence" value="ECO:0007669"/>
    <property type="project" value="TreeGrafter"/>
</dbReference>
<dbReference type="SMART" id="SM00439">
    <property type="entry name" value="BAH"/>
    <property type="match status" value="1"/>
</dbReference>
<dbReference type="KEGG" id="gtt:GUITHDRAFT_153093"/>
<dbReference type="InterPro" id="IPR043151">
    <property type="entry name" value="BAH_sf"/>
</dbReference>
<dbReference type="GeneID" id="17300782"/>
<proteinExistence type="predicted"/>
<keyword evidence="4" id="KW-1185">Reference proteome</keyword>
<reference evidence="4" key="2">
    <citation type="submission" date="2012-11" db="EMBL/GenBank/DDBJ databases">
        <authorList>
            <person name="Kuo A."/>
            <person name="Curtis B.A."/>
            <person name="Tanifuji G."/>
            <person name="Burki F."/>
            <person name="Gruber A."/>
            <person name="Irimia M."/>
            <person name="Maruyama S."/>
            <person name="Arias M.C."/>
            <person name="Ball S.G."/>
            <person name="Gile G.H."/>
            <person name="Hirakawa Y."/>
            <person name="Hopkins J.F."/>
            <person name="Rensing S.A."/>
            <person name="Schmutz J."/>
            <person name="Symeonidi A."/>
            <person name="Elias M."/>
            <person name="Eveleigh R.J."/>
            <person name="Herman E.K."/>
            <person name="Klute M.J."/>
            <person name="Nakayama T."/>
            <person name="Obornik M."/>
            <person name="Reyes-Prieto A."/>
            <person name="Armbrust E.V."/>
            <person name="Aves S.J."/>
            <person name="Beiko R.G."/>
            <person name="Coutinho P."/>
            <person name="Dacks J.B."/>
            <person name="Durnford D.G."/>
            <person name="Fast N.M."/>
            <person name="Green B.R."/>
            <person name="Grisdale C."/>
            <person name="Hempe F."/>
            <person name="Henrissat B."/>
            <person name="Hoppner M.P."/>
            <person name="Ishida K.-I."/>
            <person name="Kim E."/>
            <person name="Koreny L."/>
            <person name="Kroth P.G."/>
            <person name="Liu Y."/>
            <person name="Malik S.-B."/>
            <person name="Maier U.G."/>
            <person name="McRose D."/>
            <person name="Mock T."/>
            <person name="Neilson J.A."/>
            <person name="Onodera N.T."/>
            <person name="Poole A.M."/>
            <person name="Pritham E.J."/>
            <person name="Richards T.A."/>
            <person name="Rocap G."/>
            <person name="Roy S.W."/>
            <person name="Sarai C."/>
            <person name="Schaack S."/>
            <person name="Shirato S."/>
            <person name="Slamovits C.H."/>
            <person name="Spencer D.F."/>
            <person name="Suzuki S."/>
            <person name="Worden A.Z."/>
            <person name="Zauner S."/>
            <person name="Barry K."/>
            <person name="Bell C."/>
            <person name="Bharti A.K."/>
            <person name="Crow J.A."/>
            <person name="Grimwood J."/>
            <person name="Kramer R."/>
            <person name="Lindquist E."/>
            <person name="Lucas S."/>
            <person name="Salamov A."/>
            <person name="McFadden G.I."/>
            <person name="Lane C.E."/>
            <person name="Keeling P.J."/>
            <person name="Gray M.W."/>
            <person name="Grigoriev I.V."/>
            <person name="Archibald J.M."/>
        </authorList>
    </citation>
    <scope>NUCLEOTIDE SEQUENCE</scope>
    <source>
        <strain evidence="4">CCMP2712</strain>
    </source>
</reference>
<dbReference type="InterPro" id="IPR001025">
    <property type="entry name" value="BAH_dom"/>
</dbReference>
<reference evidence="3" key="3">
    <citation type="submission" date="2016-03" db="UniProtKB">
        <authorList>
            <consortium name="EnsemblProtists"/>
        </authorList>
    </citation>
    <scope>IDENTIFICATION</scope>
</reference>
<dbReference type="PANTHER" id="PTHR10629">
    <property type="entry name" value="CYTOSINE-SPECIFIC METHYLTRANSFERASE"/>
    <property type="match status" value="1"/>
</dbReference>
<evidence type="ECO:0000313" key="4">
    <source>
        <dbReference type="Proteomes" id="UP000011087"/>
    </source>
</evidence>
<dbReference type="Pfam" id="PF01426">
    <property type="entry name" value="BAH"/>
    <property type="match status" value="1"/>
</dbReference>